<evidence type="ECO:0000256" key="1">
    <source>
        <dbReference type="SAM" id="Phobius"/>
    </source>
</evidence>
<keyword evidence="1" id="KW-0812">Transmembrane</keyword>
<name>A0A382UEA5_9ZZZZ</name>
<feature type="transmembrane region" description="Helical" evidence="1">
    <location>
        <begin position="30"/>
        <end position="47"/>
    </location>
</feature>
<organism evidence="2">
    <name type="scientific">marine metagenome</name>
    <dbReference type="NCBI Taxonomy" id="408172"/>
    <lineage>
        <taxon>unclassified sequences</taxon>
        <taxon>metagenomes</taxon>
        <taxon>ecological metagenomes</taxon>
    </lineage>
</organism>
<feature type="transmembrane region" description="Helical" evidence="1">
    <location>
        <begin position="54"/>
        <end position="74"/>
    </location>
</feature>
<protein>
    <submittedName>
        <fullName evidence="2">Uncharacterized protein</fullName>
    </submittedName>
</protein>
<sequence length="96" mass="10921">MSKFAGILLMISGVTHVTQLFVYPPTSNVIGAFLFGVLYFFIGIKIFEKETISFYWAGAVYPTIGGMLGVYRYIYLHDTPFIIFHVYQSFGGARRF</sequence>
<dbReference type="AlphaFoldDB" id="A0A382UEA5"/>
<keyword evidence="1" id="KW-0472">Membrane</keyword>
<gene>
    <name evidence="2" type="ORF">METZ01_LOCUS385286</name>
</gene>
<accession>A0A382UEA5</accession>
<proteinExistence type="predicted"/>
<evidence type="ECO:0000313" key="2">
    <source>
        <dbReference type="EMBL" id="SVD32432.1"/>
    </source>
</evidence>
<keyword evidence="1" id="KW-1133">Transmembrane helix</keyword>
<reference evidence="2" key="1">
    <citation type="submission" date="2018-05" db="EMBL/GenBank/DDBJ databases">
        <authorList>
            <person name="Lanie J.A."/>
            <person name="Ng W.-L."/>
            <person name="Kazmierczak K.M."/>
            <person name="Andrzejewski T.M."/>
            <person name="Davidsen T.M."/>
            <person name="Wayne K.J."/>
            <person name="Tettelin H."/>
            <person name="Glass J.I."/>
            <person name="Rusch D."/>
            <person name="Podicherti R."/>
            <person name="Tsui H.-C.T."/>
            <person name="Winkler M.E."/>
        </authorList>
    </citation>
    <scope>NUCLEOTIDE SEQUENCE</scope>
</reference>
<dbReference type="EMBL" id="UINC01143482">
    <property type="protein sequence ID" value="SVD32432.1"/>
    <property type="molecule type" value="Genomic_DNA"/>
</dbReference>